<feature type="compositionally biased region" description="Polar residues" evidence="1">
    <location>
        <begin position="225"/>
        <end position="241"/>
    </location>
</feature>
<dbReference type="OrthoDB" id="786952at2759"/>
<dbReference type="AlphaFoldDB" id="A0A2I0AHP1"/>
<reference evidence="2 3" key="1">
    <citation type="journal article" date="2017" name="Nature">
        <title>The Apostasia genome and the evolution of orchids.</title>
        <authorList>
            <person name="Zhang G.Q."/>
            <person name="Liu K.W."/>
            <person name="Li Z."/>
            <person name="Lohaus R."/>
            <person name="Hsiao Y.Y."/>
            <person name="Niu S.C."/>
            <person name="Wang J.Y."/>
            <person name="Lin Y.C."/>
            <person name="Xu Q."/>
            <person name="Chen L.J."/>
            <person name="Yoshida K."/>
            <person name="Fujiwara S."/>
            <person name="Wang Z.W."/>
            <person name="Zhang Y.Q."/>
            <person name="Mitsuda N."/>
            <person name="Wang M."/>
            <person name="Liu G.H."/>
            <person name="Pecoraro L."/>
            <person name="Huang H.X."/>
            <person name="Xiao X.J."/>
            <person name="Lin M."/>
            <person name="Wu X.Y."/>
            <person name="Wu W.L."/>
            <person name="Chen Y.Y."/>
            <person name="Chang S.B."/>
            <person name="Sakamoto S."/>
            <person name="Ohme-Takagi M."/>
            <person name="Yagi M."/>
            <person name="Zeng S.J."/>
            <person name="Shen C.Y."/>
            <person name="Yeh C.M."/>
            <person name="Luo Y.B."/>
            <person name="Tsai W.C."/>
            <person name="Van de Peer Y."/>
            <person name="Liu Z.J."/>
        </authorList>
    </citation>
    <scope>NUCLEOTIDE SEQUENCE [LARGE SCALE GENOMIC DNA]</scope>
    <source>
        <strain evidence="3">cv. Shenzhen</strain>
        <tissue evidence="2">Stem</tissue>
    </source>
</reference>
<feature type="region of interest" description="Disordered" evidence="1">
    <location>
        <begin position="213"/>
        <end position="241"/>
    </location>
</feature>
<dbReference type="Gene3D" id="3.10.10.10">
    <property type="entry name" value="HIV Type 1 Reverse Transcriptase, subunit A, domain 1"/>
    <property type="match status" value="1"/>
</dbReference>
<evidence type="ECO:0000313" key="3">
    <source>
        <dbReference type="Proteomes" id="UP000236161"/>
    </source>
</evidence>
<organism evidence="2 3">
    <name type="scientific">Apostasia shenzhenica</name>
    <dbReference type="NCBI Taxonomy" id="1088818"/>
    <lineage>
        <taxon>Eukaryota</taxon>
        <taxon>Viridiplantae</taxon>
        <taxon>Streptophyta</taxon>
        <taxon>Embryophyta</taxon>
        <taxon>Tracheophyta</taxon>
        <taxon>Spermatophyta</taxon>
        <taxon>Magnoliopsida</taxon>
        <taxon>Liliopsida</taxon>
        <taxon>Asparagales</taxon>
        <taxon>Orchidaceae</taxon>
        <taxon>Apostasioideae</taxon>
        <taxon>Apostasia</taxon>
    </lineage>
</organism>
<keyword evidence="3" id="KW-1185">Reference proteome</keyword>
<gene>
    <name evidence="2" type="ORF">AXF42_Ash003710</name>
</gene>
<protein>
    <submittedName>
        <fullName evidence="2">Uncharacterized protein</fullName>
    </submittedName>
</protein>
<sequence>MVVSDIVLANIKQGERESLRDYTNCFFATTAEAKDVEPAVAMHNFQQELKVGDLSKSLQLAKPRSYPELVARASQFMLLEDAESSPTGAPGVKQERSKRKHRDAEPSATRIRVARHHDREEEKPRRTPPPKLFLSRPLSEVYATAVKQGWIRPAGPRPAPPPRVDPIDYCEFHGNYGHRLHKCRGLRALLEKLMNQGKLEEFMQMVPTFTAAQKGKAPEVAETPTKASPSTGPSQQGRPYPSATRTINAIFNIDPIAHRQATEVGGISEQHASSIPLTFCSRDLPQQGNLHSDPIVVVARITDFNVRRVFLDSGSAADILFESAFLHMGLKEANLLRARTTLLGFSGESIQPLGFITLPFSFGDDNGHAMSMVNFAIIRPKSDYNVILGRTTLNSIRMVISRPHLCAKFPTSSGVVTIRGDARQATRCFQIAAQLIVDQMDPRETQPVIPQEGVINVALGGEDTSKIINISSYLNDKQQTKVTALLSEYIDVFAWSPEDVTGMDKAVCEHHLNVSQVVSPIVQKKRVMAEERQDAIREEINKLLGADYIREVQYS</sequence>
<dbReference type="Proteomes" id="UP000236161">
    <property type="component" value="Unassembled WGS sequence"/>
</dbReference>
<evidence type="ECO:0000313" key="2">
    <source>
        <dbReference type="EMBL" id="PKA55073.1"/>
    </source>
</evidence>
<dbReference type="PANTHER" id="PTHR33240">
    <property type="entry name" value="OS08G0508500 PROTEIN"/>
    <property type="match status" value="1"/>
</dbReference>
<name>A0A2I0AHP1_9ASPA</name>
<evidence type="ECO:0000256" key="1">
    <source>
        <dbReference type="SAM" id="MobiDB-lite"/>
    </source>
</evidence>
<dbReference type="EMBL" id="KZ451980">
    <property type="protein sequence ID" value="PKA55073.1"/>
    <property type="molecule type" value="Genomic_DNA"/>
</dbReference>
<dbReference type="PANTHER" id="PTHR33240:SF15">
    <property type="entry name" value="GAG-PRO-LIKE PROTEIN"/>
    <property type="match status" value="1"/>
</dbReference>
<accession>A0A2I0AHP1</accession>
<dbReference type="Gene3D" id="2.40.70.10">
    <property type="entry name" value="Acid Proteases"/>
    <property type="match status" value="1"/>
</dbReference>
<feature type="region of interest" description="Disordered" evidence="1">
    <location>
        <begin position="81"/>
        <end position="133"/>
    </location>
</feature>
<dbReference type="CDD" id="cd00303">
    <property type="entry name" value="retropepsin_like"/>
    <property type="match status" value="1"/>
</dbReference>
<proteinExistence type="predicted"/>
<dbReference type="InterPro" id="IPR021109">
    <property type="entry name" value="Peptidase_aspartic_dom_sf"/>
</dbReference>